<dbReference type="Gene3D" id="3.40.80.10">
    <property type="entry name" value="Peptidoglycan recognition protein-like"/>
    <property type="match status" value="1"/>
</dbReference>
<proteinExistence type="predicted"/>
<dbReference type="InterPro" id="IPR036365">
    <property type="entry name" value="PGBD-like_sf"/>
</dbReference>
<comment type="caution">
    <text evidence="3">The sequence shown here is derived from an EMBL/GenBank/DDBJ whole genome shotgun (WGS) entry which is preliminary data.</text>
</comment>
<feature type="domain" description="Peptidoglycan binding-like" evidence="1">
    <location>
        <begin position="197"/>
        <end position="251"/>
    </location>
</feature>
<dbReference type="Pfam" id="PF01471">
    <property type="entry name" value="PG_binding_1"/>
    <property type="match status" value="1"/>
</dbReference>
<dbReference type="Proteomes" id="UP001501237">
    <property type="component" value="Unassembled WGS sequence"/>
</dbReference>
<organism evidence="3 4">
    <name type="scientific">Actinocorallia longicatena</name>
    <dbReference type="NCBI Taxonomy" id="111803"/>
    <lineage>
        <taxon>Bacteria</taxon>
        <taxon>Bacillati</taxon>
        <taxon>Actinomycetota</taxon>
        <taxon>Actinomycetes</taxon>
        <taxon>Streptosporangiales</taxon>
        <taxon>Thermomonosporaceae</taxon>
        <taxon>Actinocorallia</taxon>
    </lineage>
</organism>
<evidence type="ECO:0000259" key="1">
    <source>
        <dbReference type="Pfam" id="PF01471"/>
    </source>
</evidence>
<dbReference type="InterPro" id="IPR036366">
    <property type="entry name" value="PGBDSf"/>
</dbReference>
<dbReference type="InterPro" id="IPR036505">
    <property type="entry name" value="Amidase/PGRP_sf"/>
</dbReference>
<evidence type="ECO:0008006" key="5">
    <source>
        <dbReference type="Google" id="ProtNLM"/>
    </source>
</evidence>
<gene>
    <name evidence="3" type="ORF">GCM10010468_16760</name>
</gene>
<keyword evidence="4" id="KW-1185">Reference proteome</keyword>
<evidence type="ECO:0000313" key="3">
    <source>
        <dbReference type="EMBL" id="GAA3202938.1"/>
    </source>
</evidence>
<dbReference type="SUPFAM" id="SSF55846">
    <property type="entry name" value="N-acetylmuramoyl-L-alanine amidase-like"/>
    <property type="match status" value="1"/>
</dbReference>
<dbReference type="Pfam" id="PF01510">
    <property type="entry name" value="Amidase_2"/>
    <property type="match status" value="1"/>
</dbReference>
<feature type="domain" description="N-acetylmuramoyl-L-alanine amidase" evidence="2">
    <location>
        <begin position="24"/>
        <end position="157"/>
    </location>
</feature>
<name>A0ABP6Q3T8_9ACTN</name>
<reference evidence="4" key="1">
    <citation type="journal article" date="2019" name="Int. J. Syst. Evol. Microbiol.">
        <title>The Global Catalogue of Microorganisms (GCM) 10K type strain sequencing project: providing services to taxonomists for standard genome sequencing and annotation.</title>
        <authorList>
            <consortium name="The Broad Institute Genomics Platform"/>
            <consortium name="The Broad Institute Genome Sequencing Center for Infectious Disease"/>
            <person name="Wu L."/>
            <person name="Ma J."/>
        </authorList>
    </citation>
    <scope>NUCLEOTIDE SEQUENCE [LARGE SCALE GENOMIC DNA]</scope>
    <source>
        <strain evidence="4">JCM 9377</strain>
    </source>
</reference>
<evidence type="ECO:0000259" key="2">
    <source>
        <dbReference type="Pfam" id="PF01510"/>
    </source>
</evidence>
<dbReference type="RefSeq" id="WP_344824252.1">
    <property type="nucleotide sequence ID" value="NZ_BAAAUV010000004.1"/>
</dbReference>
<sequence length="253" mass="27987">MQLWCPFADKRPLSTKQTEEKIVPRVFIIHTMAGYLAGTEAMFRKQGYSGTESHFGIGGSWDGKARDGAIWQWQDLAHSADAQYAGNRIATSVETSDGAKSNVPWTARQVDAIIKLGVWWCRTTGNPARIVTDTDEKGFGWHSQFKAWNKASHTCPGAVRLKQYRNEIVPEIAHILGTDVETPLGRTLKLADPMMRGHDVERLQGLLNVHGANLDVDGVFGKNTDGAVRDFEKSRKLKVDGIVDGPTWKALTA</sequence>
<dbReference type="Gene3D" id="1.10.101.10">
    <property type="entry name" value="PGBD-like superfamily/PGBD"/>
    <property type="match status" value="1"/>
</dbReference>
<dbReference type="SUPFAM" id="SSF47090">
    <property type="entry name" value="PGBD-like"/>
    <property type="match status" value="1"/>
</dbReference>
<dbReference type="EMBL" id="BAAAUV010000004">
    <property type="protein sequence ID" value="GAA3202938.1"/>
    <property type="molecule type" value="Genomic_DNA"/>
</dbReference>
<dbReference type="InterPro" id="IPR002502">
    <property type="entry name" value="Amidase_domain"/>
</dbReference>
<evidence type="ECO:0000313" key="4">
    <source>
        <dbReference type="Proteomes" id="UP001501237"/>
    </source>
</evidence>
<protein>
    <recommendedName>
        <fullName evidence="5">Peptidoglycan binding protein</fullName>
    </recommendedName>
</protein>
<dbReference type="InterPro" id="IPR002477">
    <property type="entry name" value="Peptidoglycan-bd-like"/>
</dbReference>
<accession>A0ABP6Q3T8</accession>